<proteinExistence type="predicted"/>
<dbReference type="InterPro" id="IPR027417">
    <property type="entry name" value="P-loop_NTPase"/>
</dbReference>
<dbReference type="SUPFAM" id="SSF52540">
    <property type="entry name" value="P-loop containing nucleoside triphosphate hydrolases"/>
    <property type="match status" value="1"/>
</dbReference>
<dbReference type="PANTHER" id="PTHR32114:SF2">
    <property type="entry name" value="ABC TRANSPORTER ABCH.3"/>
    <property type="match status" value="1"/>
</dbReference>
<dbReference type="Gene3D" id="3.40.50.300">
    <property type="entry name" value="P-loop containing nucleotide triphosphate hydrolases"/>
    <property type="match status" value="2"/>
</dbReference>
<dbReference type="Proteomes" id="UP000811899">
    <property type="component" value="Unassembled WGS sequence"/>
</dbReference>
<protein>
    <submittedName>
        <fullName evidence="3">AAA family ATPase</fullName>
    </submittedName>
</protein>
<organism evidence="3 4">
    <name type="scientific">Geoanaerobacter pelophilus</name>
    <dbReference type="NCBI Taxonomy" id="60036"/>
    <lineage>
        <taxon>Bacteria</taxon>
        <taxon>Pseudomonadati</taxon>
        <taxon>Thermodesulfobacteriota</taxon>
        <taxon>Desulfuromonadia</taxon>
        <taxon>Geobacterales</taxon>
        <taxon>Geobacteraceae</taxon>
        <taxon>Geoanaerobacter</taxon>
    </lineage>
</organism>
<gene>
    <name evidence="3" type="ORF">KI809_07375</name>
</gene>
<dbReference type="PANTHER" id="PTHR32114">
    <property type="entry name" value="ABC TRANSPORTER ABCH.3"/>
    <property type="match status" value="1"/>
</dbReference>
<dbReference type="GO" id="GO:0006302">
    <property type="term" value="P:double-strand break repair"/>
    <property type="evidence" value="ECO:0007669"/>
    <property type="project" value="InterPro"/>
</dbReference>
<feature type="coiled-coil region" evidence="1">
    <location>
        <begin position="414"/>
        <end position="466"/>
    </location>
</feature>
<name>A0AAW4L6B7_9BACT</name>
<feature type="domain" description="Rad50/SbcC-type AAA" evidence="2">
    <location>
        <begin position="17"/>
        <end position="285"/>
    </location>
</feature>
<keyword evidence="1" id="KW-0175">Coiled coil</keyword>
<feature type="coiled-coil region" evidence="1">
    <location>
        <begin position="258"/>
        <end position="292"/>
    </location>
</feature>
<evidence type="ECO:0000259" key="2">
    <source>
        <dbReference type="Pfam" id="PF13476"/>
    </source>
</evidence>
<accession>A0AAW4L6B7</accession>
<evidence type="ECO:0000313" key="3">
    <source>
        <dbReference type="EMBL" id="MBT0664120.1"/>
    </source>
</evidence>
<dbReference type="Pfam" id="PF13476">
    <property type="entry name" value="AAA_23"/>
    <property type="match status" value="1"/>
</dbReference>
<dbReference type="RefSeq" id="WP_214170885.1">
    <property type="nucleotide sequence ID" value="NZ_JAHCVJ010000002.1"/>
</dbReference>
<dbReference type="EMBL" id="JAHCVJ010000002">
    <property type="protein sequence ID" value="MBT0664120.1"/>
    <property type="molecule type" value="Genomic_DNA"/>
</dbReference>
<dbReference type="AlphaFoldDB" id="A0AAW4L6B7"/>
<comment type="caution">
    <text evidence="3">The sequence shown here is derived from an EMBL/GenBank/DDBJ whole genome shotgun (WGS) entry which is preliminary data.</text>
</comment>
<reference evidence="3 4" key="1">
    <citation type="submission" date="2021-05" db="EMBL/GenBank/DDBJ databases">
        <title>The draft genome of Geobacter pelophilus DSM 12255.</title>
        <authorList>
            <person name="Xu Z."/>
            <person name="Masuda Y."/>
            <person name="Itoh H."/>
            <person name="Senoo K."/>
        </authorList>
    </citation>
    <scope>NUCLEOTIDE SEQUENCE [LARGE SCALE GENOMIC DNA]</scope>
    <source>
        <strain evidence="3 4">DSM 12255</strain>
    </source>
</reference>
<keyword evidence="4" id="KW-1185">Reference proteome</keyword>
<dbReference type="GO" id="GO:0016887">
    <property type="term" value="F:ATP hydrolysis activity"/>
    <property type="evidence" value="ECO:0007669"/>
    <property type="project" value="InterPro"/>
</dbReference>
<sequence length="662" mass="74769">MPHAKKLTLPKVRNVKLNRFSLYSLQPNIDISFPDGVFCLAGANGLGKSTFLAALNFGITGIVPTPHREFKSVDEYYKLGINFSKDFFTGRIAENDRDVTEICVTLQVGQSFFHVTRGIFEPSELRAYFTTDADGTVEYDGAGKSGTELHDQFQRDMTKAVGLESFSQFVFLQHFVFTFDESRHLLLWDDKVLNQVLYMCIGSDYQKAQEADKLRREAERAASRARNLNYQASNVRSRIESLIQATSSSQDKLTDVDLNKLELYHQSLTNEVDSLRKEAESKKKQLDDTTLMWMELSSQLSTLQNDYTNMFSRRLLGSQNIKSNPIITSSLNDNRCAVCGTEHEDSIGRILTKINSSHCPLCESSLENVANHTDYLKELQGIDASIQTIKTKLSDIVKGKERISSELLISTNKLETKEKELTDFEKANEQFVLNNKSKYSGIESALSKLNDEMAELISQKDKEYAKRDEKSKALLKLQKELQQAYIAAESQFVPLFGELASLFLGIELEIRMNVSSSIASPNLSLMLEMRGSARREEYQLSESQRFFLDIALRMAIARYVSSPGGEACLFIDTPEGSLDIAYESRAGQMIALFASTRHNVLMTANINSSQLLLRLAGDCRRDKMVLHKMTTWTELSDVQLSEERLFNKAYDEIEKALDGLNA</sequence>
<dbReference type="InterPro" id="IPR038729">
    <property type="entry name" value="Rad50/SbcC_AAA"/>
</dbReference>
<evidence type="ECO:0000256" key="1">
    <source>
        <dbReference type="SAM" id="Coils"/>
    </source>
</evidence>
<evidence type="ECO:0000313" key="4">
    <source>
        <dbReference type="Proteomes" id="UP000811899"/>
    </source>
</evidence>